<proteinExistence type="inferred from homology"/>
<comment type="subcellular location">
    <subcellularLocation>
        <location evidence="1 10">Vacuole membrane</location>
        <topology evidence="1 10">Multi-pass membrane protein</topology>
    </subcellularLocation>
</comment>
<evidence type="ECO:0000256" key="2">
    <source>
        <dbReference type="ARBA" id="ARBA00007296"/>
    </source>
</evidence>
<evidence type="ECO:0000256" key="8">
    <source>
        <dbReference type="ARBA" id="ARBA00023065"/>
    </source>
</evidence>
<reference evidence="12 13" key="1">
    <citation type="submission" date="2020-04" db="EMBL/GenBank/DDBJ databases">
        <title>Perkinsus chesapeaki whole genome sequence.</title>
        <authorList>
            <person name="Bogema D.R."/>
        </authorList>
    </citation>
    <scope>NUCLEOTIDE SEQUENCE [LARGE SCALE GENOMIC DNA]</scope>
    <source>
        <strain evidence="12">ATCC PRA-425</strain>
    </source>
</reference>
<feature type="domain" description="V-ATPase proteolipid subunit C-like" evidence="11">
    <location>
        <begin position="21"/>
        <end position="80"/>
    </location>
</feature>
<dbReference type="AlphaFoldDB" id="A0A7J6M8P3"/>
<dbReference type="GO" id="GO:0005774">
    <property type="term" value="C:vacuolar membrane"/>
    <property type="evidence" value="ECO:0007669"/>
    <property type="project" value="UniProtKB-SubCell"/>
</dbReference>
<accession>A0A7J6M8P3</accession>
<dbReference type="CDD" id="cd18175">
    <property type="entry name" value="ATP-synt_Vo_c_ATP6C_rpt1"/>
    <property type="match status" value="1"/>
</dbReference>
<keyword evidence="4 10" id="KW-0926">Vacuole</keyword>
<protein>
    <recommendedName>
        <fullName evidence="10">V-type proton ATPase proteolipid subunit</fullName>
    </recommendedName>
</protein>
<evidence type="ECO:0000256" key="9">
    <source>
        <dbReference type="ARBA" id="ARBA00023136"/>
    </source>
</evidence>
<feature type="domain" description="V-ATPase proteolipid subunit C-like" evidence="11">
    <location>
        <begin position="99"/>
        <end position="157"/>
    </location>
</feature>
<comment type="caution">
    <text evidence="12">The sequence shown here is derived from an EMBL/GenBank/DDBJ whole genome shotgun (WGS) entry which is preliminary data.</text>
</comment>
<evidence type="ECO:0000313" key="12">
    <source>
        <dbReference type="EMBL" id="KAF4667942.1"/>
    </source>
</evidence>
<dbReference type="FunFam" id="1.20.120.610:FF:000003">
    <property type="entry name" value="V-type proton ATPase proteolipid subunit"/>
    <property type="match status" value="1"/>
</dbReference>
<evidence type="ECO:0000256" key="1">
    <source>
        <dbReference type="ARBA" id="ARBA00004128"/>
    </source>
</evidence>
<keyword evidence="5 10" id="KW-0812">Transmembrane</keyword>
<dbReference type="InterPro" id="IPR000245">
    <property type="entry name" value="ATPase_proteolipid_csu"/>
</dbReference>
<dbReference type="InterPro" id="IPR035921">
    <property type="entry name" value="F/V-ATP_Csub_sf"/>
</dbReference>
<feature type="transmembrane region" description="Helical" evidence="10">
    <location>
        <begin position="100"/>
        <end position="121"/>
    </location>
</feature>
<evidence type="ECO:0000256" key="10">
    <source>
        <dbReference type="RuleBase" id="RU363060"/>
    </source>
</evidence>
<dbReference type="Pfam" id="PF00137">
    <property type="entry name" value="ATP-synt_C"/>
    <property type="match status" value="2"/>
</dbReference>
<dbReference type="OrthoDB" id="433895at2759"/>
<dbReference type="Proteomes" id="UP000591131">
    <property type="component" value="Unassembled WGS sequence"/>
</dbReference>
<dbReference type="GO" id="GO:0033179">
    <property type="term" value="C:proton-transporting V-type ATPase, V0 domain"/>
    <property type="evidence" value="ECO:0007669"/>
    <property type="project" value="InterPro"/>
</dbReference>
<name>A0A7J6M8P3_PERCH</name>
<gene>
    <name evidence="12" type="primary">ATP6V0C_2</name>
    <name evidence="12" type="ORF">FOL47_003335</name>
</gene>
<keyword evidence="3 10" id="KW-0813">Transport</keyword>
<evidence type="ECO:0000313" key="13">
    <source>
        <dbReference type="Proteomes" id="UP000591131"/>
    </source>
</evidence>
<dbReference type="SUPFAM" id="SSF81333">
    <property type="entry name" value="F1F0 ATP synthase subunit C"/>
    <property type="match status" value="2"/>
</dbReference>
<feature type="transmembrane region" description="Helical" evidence="10">
    <location>
        <begin position="16"/>
        <end position="39"/>
    </location>
</feature>
<evidence type="ECO:0000256" key="5">
    <source>
        <dbReference type="ARBA" id="ARBA00022692"/>
    </source>
</evidence>
<dbReference type="PANTHER" id="PTHR10263">
    <property type="entry name" value="V-TYPE PROTON ATPASE PROTEOLIPID SUBUNIT"/>
    <property type="match status" value="1"/>
</dbReference>
<keyword evidence="7 10" id="KW-1133">Transmembrane helix</keyword>
<keyword evidence="9 10" id="KW-0472">Membrane</keyword>
<dbReference type="Gene3D" id="1.20.120.610">
    <property type="entry name" value="lithium bound rotor ring of v- atpase"/>
    <property type="match status" value="1"/>
</dbReference>
<dbReference type="InterPro" id="IPR002379">
    <property type="entry name" value="ATPase_proteolipid_c-like_dom"/>
</dbReference>
<feature type="transmembrane region" description="Helical" evidence="10">
    <location>
        <begin position="133"/>
        <end position="159"/>
    </location>
</feature>
<dbReference type="InterPro" id="IPR011555">
    <property type="entry name" value="ATPase_proteolipid_su_C_euk"/>
</dbReference>
<evidence type="ECO:0000256" key="4">
    <source>
        <dbReference type="ARBA" id="ARBA00022554"/>
    </source>
</evidence>
<dbReference type="PRINTS" id="PR00122">
    <property type="entry name" value="VACATPASE"/>
</dbReference>
<feature type="transmembrane region" description="Helical" evidence="10">
    <location>
        <begin position="60"/>
        <end position="80"/>
    </location>
</feature>
<evidence type="ECO:0000256" key="7">
    <source>
        <dbReference type="ARBA" id="ARBA00022989"/>
    </source>
</evidence>
<dbReference type="NCBIfam" id="TIGR01100">
    <property type="entry name" value="V_ATP_synt_C"/>
    <property type="match status" value="1"/>
</dbReference>
<sequence length="377" mass="38840">MFAASTALAACEPSSAFFGFMGITAAISFANLGAAYGTAKSGVGICSMGVMRPDLVMRSIIPVVMAGVLGIYGLITSVIINGKMDTPATYSQYSGYAHLGAGLTVGLSSLAAGLAIGIVGDSGVRANAQQPKLFVGMILILIFAEALGLYGLIVGLVVASTATEKGAGLCSSFAPHRGDNCGGEGQQMSGGTQYMSLNSTSYMGYQSPGYSNYSDYLQQQTSTPPFQTYIGTNNFGITGIATPRGTYDSAYGSHYTGQRSGRTKRKSAGIPSIVMANPSPAYTAAGPAKPNAAVAYGTGAAANGGYVYYSQQQPQQQYVAYEYPTAATYAAPVGQAYGYAAPTGNPYGISGYEDSEGAVVVAGKEVPRRCKKKRMCC</sequence>
<dbReference type="GO" id="GO:0046961">
    <property type="term" value="F:proton-transporting ATPase activity, rotational mechanism"/>
    <property type="evidence" value="ECO:0007669"/>
    <property type="project" value="InterPro"/>
</dbReference>
<evidence type="ECO:0000259" key="11">
    <source>
        <dbReference type="Pfam" id="PF00137"/>
    </source>
</evidence>
<organism evidence="12 13">
    <name type="scientific">Perkinsus chesapeaki</name>
    <name type="common">Clam parasite</name>
    <name type="synonym">Perkinsus andrewsi</name>
    <dbReference type="NCBI Taxonomy" id="330153"/>
    <lineage>
        <taxon>Eukaryota</taxon>
        <taxon>Sar</taxon>
        <taxon>Alveolata</taxon>
        <taxon>Perkinsozoa</taxon>
        <taxon>Perkinsea</taxon>
        <taxon>Perkinsida</taxon>
        <taxon>Perkinsidae</taxon>
        <taxon>Perkinsus</taxon>
    </lineage>
</organism>
<dbReference type="EMBL" id="JAAPAO010000200">
    <property type="protein sequence ID" value="KAF4667942.1"/>
    <property type="molecule type" value="Genomic_DNA"/>
</dbReference>
<keyword evidence="13" id="KW-1185">Reference proteome</keyword>
<dbReference type="CDD" id="cd18176">
    <property type="entry name" value="ATP-synt_Vo_c_ATP6C_rpt2"/>
    <property type="match status" value="1"/>
</dbReference>
<keyword evidence="6 10" id="KW-0375">Hydrogen ion transport</keyword>
<comment type="similarity">
    <text evidence="2 10">Belongs to the V-ATPase proteolipid subunit family.</text>
</comment>
<evidence type="ECO:0000256" key="3">
    <source>
        <dbReference type="ARBA" id="ARBA00022448"/>
    </source>
</evidence>
<evidence type="ECO:0000256" key="6">
    <source>
        <dbReference type="ARBA" id="ARBA00022781"/>
    </source>
</evidence>
<keyword evidence="8 10" id="KW-0406">Ion transport</keyword>